<feature type="domain" description="DUF6545" evidence="2">
    <location>
        <begin position="235"/>
        <end position="354"/>
    </location>
</feature>
<name>A0A8J3CFM9_9PSEU</name>
<accession>A0A8J3CFM9</accession>
<evidence type="ECO:0000259" key="2">
    <source>
        <dbReference type="Pfam" id="PF20182"/>
    </source>
</evidence>
<keyword evidence="1" id="KW-0812">Transmembrane</keyword>
<evidence type="ECO:0000313" key="3">
    <source>
        <dbReference type="EMBL" id="GGM68433.1"/>
    </source>
</evidence>
<feature type="transmembrane region" description="Helical" evidence="1">
    <location>
        <begin position="100"/>
        <end position="120"/>
    </location>
</feature>
<protein>
    <recommendedName>
        <fullName evidence="2">DUF6545 domain-containing protein</fullName>
    </recommendedName>
</protein>
<gene>
    <name evidence="3" type="ORF">GCM10012275_43660</name>
</gene>
<comment type="caution">
    <text evidence="3">The sequence shown here is derived from an EMBL/GenBank/DDBJ whole genome shotgun (WGS) entry which is preliminary data.</text>
</comment>
<feature type="transmembrane region" description="Helical" evidence="1">
    <location>
        <begin position="163"/>
        <end position="186"/>
    </location>
</feature>
<dbReference type="NCBIfam" id="NF042915">
    <property type="entry name" value="MAB_1171c_fam"/>
    <property type="match status" value="1"/>
</dbReference>
<dbReference type="AlphaFoldDB" id="A0A8J3CFM9"/>
<evidence type="ECO:0000313" key="4">
    <source>
        <dbReference type="Proteomes" id="UP000637578"/>
    </source>
</evidence>
<sequence>MSLTGWLVAQGALLFGLLAWQVYRVVRAPWDVPLRAVAGTVACWAVGYVAGHAAGNPTQPAGGPWLALLVWYGLVVTGAYCLVCFYLFSALDSGAARRRAINHAVILLVALSVMAATAMTAPSQHSTSHLTVFYLIADLYLALALAASFRWTRRYAQGADPRLARGLVFTSLGLAGTVVGVTLLASRVAAQGLHLAMPPPMRDLTITVLMLGILLFLVGIAYPGTVMRIAALRVWHQHRRAFAELTPLWNLLHEAFPKDALDTGWGDVHSRYYRRAMEIRDGLVRLSPYLAALGYRDDKATAPTELAHQLRQALRARAAGQEPASTRAVGVAIPTRTGLDADVAELVALARALHTIPDPESTP</sequence>
<dbReference type="InterPro" id="IPR046675">
    <property type="entry name" value="DUF6545"/>
</dbReference>
<organism evidence="3 4">
    <name type="scientific">Longimycelium tulufanense</name>
    <dbReference type="NCBI Taxonomy" id="907463"/>
    <lineage>
        <taxon>Bacteria</taxon>
        <taxon>Bacillati</taxon>
        <taxon>Actinomycetota</taxon>
        <taxon>Actinomycetes</taxon>
        <taxon>Pseudonocardiales</taxon>
        <taxon>Pseudonocardiaceae</taxon>
        <taxon>Longimycelium</taxon>
    </lineage>
</organism>
<evidence type="ECO:0000256" key="1">
    <source>
        <dbReference type="SAM" id="Phobius"/>
    </source>
</evidence>
<feature type="transmembrane region" description="Helical" evidence="1">
    <location>
        <begin position="206"/>
        <end position="230"/>
    </location>
</feature>
<feature type="transmembrane region" description="Helical" evidence="1">
    <location>
        <begin position="132"/>
        <end position="151"/>
    </location>
</feature>
<reference evidence="3" key="1">
    <citation type="journal article" date="2014" name="Int. J. Syst. Evol. Microbiol.">
        <title>Complete genome sequence of Corynebacterium casei LMG S-19264T (=DSM 44701T), isolated from a smear-ripened cheese.</title>
        <authorList>
            <consortium name="US DOE Joint Genome Institute (JGI-PGF)"/>
            <person name="Walter F."/>
            <person name="Albersmeier A."/>
            <person name="Kalinowski J."/>
            <person name="Ruckert C."/>
        </authorList>
    </citation>
    <scope>NUCLEOTIDE SEQUENCE</scope>
    <source>
        <strain evidence="3">CGMCC 4.5737</strain>
    </source>
</reference>
<dbReference type="Proteomes" id="UP000637578">
    <property type="component" value="Unassembled WGS sequence"/>
</dbReference>
<dbReference type="InterPro" id="IPR050039">
    <property type="entry name" value="MAB_1171c-like"/>
</dbReference>
<reference evidence="3" key="2">
    <citation type="submission" date="2020-09" db="EMBL/GenBank/DDBJ databases">
        <authorList>
            <person name="Sun Q."/>
            <person name="Zhou Y."/>
        </authorList>
    </citation>
    <scope>NUCLEOTIDE SEQUENCE</scope>
    <source>
        <strain evidence="3">CGMCC 4.5737</strain>
    </source>
</reference>
<dbReference type="Pfam" id="PF20182">
    <property type="entry name" value="DUF6545"/>
    <property type="match status" value="1"/>
</dbReference>
<keyword evidence="1" id="KW-1133">Transmembrane helix</keyword>
<proteinExistence type="predicted"/>
<dbReference type="RefSeq" id="WP_189060266.1">
    <property type="nucleotide sequence ID" value="NZ_BMMK01000022.1"/>
</dbReference>
<dbReference type="EMBL" id="BMMK01000022">
    <property type="protein sequence ID" value="GGM68433.1"/>
    <property type="molecule type" value="Genomic_DNA"/>
</dbReference>
<keyword evidence="4" id="KW-1185">Reference proteome</keyword>
<feature type="transmembrane region" description="Helical" evidence="1">
    <location>
        <begin position="65"/>
        <end position="88"/>
    </location>
</feature>
<keyword evidence="1" id="KW-0472">Membrane</keyword>